<name>A0ABX0JJ96_9BACL</name>
<proteinExistence type="predicted"/>
<evidence type="ECO:0000313" key="3">
    <source>
        <dbReference type="Proteomes" id="UP001165962"/>
    </source>
</evidence>
<dbReference type="SUPFAM" id="SSF53474">
    <property type="entry name" value="alpha/beta-Hydrolases"/>
    <property type="match status" value="1"/>
</dbReference>
<protein>
    <submittedName>
        <fullName evidence="2">Alpha/beta hydrolase</fullName>
    </submittedName>
</protein>
<keyword evidence="3" id="KW-1185">Reference proteome</keyword>
<dbReference type="Pfam" id="PF12146">
    <property type="entry name" value="Hydrolase_4"/>
    <property type="match status" value="1"/>
</dbReference>
<comment type="caution">
    <text evidence="2">The sequence shown here is derived from an EMBL/GenBank/DDBJ whole genome shotgun (WGS) entry which is preliminary data.</text>
</comment>
<dbReference type="EMBL" id="JAAOIW010000035">
    <property type="protein sequence ID" value="NHN35416.1"/>
    <property type="molecule type" value="Genomic_DNA"/>
</dbReference>
<evidence type="ECO:0000313" key="2">
    <source>
        <dbReference type="EMBL" id="NHN35416.1"/>
    </source>
</evidence>
<dbReference type="Gene3D" id="3.40.50.1820">
    <property type="entry name" value="alpha/beta hydrolase"/>
    <property type="match status" value="1"/>
</dbReference>
<reference evidence="2" key="1">
    <citation type="submission" date="2020-03" db="EMBL/GenBank/DDBJ databases">
        <title>Draft sequencing of Paenibacilllus sp. S3N08.</title>
        <authorList>
            <person name="Kim D.-U."/>
        </authorList>
    </citation>
    <scope>NUCLEOTIDE SEQUENCE</scope>
    <source>
        <strain evidence="2">S3N08</strain>
    </source>
</reference>
<dbReference type="Proteomes" id="UP001165962">
    <property type="component" value="Unassembled WGS sequence"/>
</dbReference>
<organism evidence="2 3">
    <name type="scientific">Paenibacillus agricola</name>
    <dbReference type="NCBI Taxonomy" id="2716264"/>
    <lineage>
        <taxon>Bacteria</taxon>
        <taxon>Bacillati</taxon>
        <taxon>Bacillota</taxon>
        <taxon>Bacilli</taxon>
        <taxon>Bacillales</taxon>
        <taxon>Paenibacillaceae</taxon>
        <taxon>Paenibacillus</taxon>
    </lineage>
</organism>
<feature type="domain" description="Serine aminopeptidase S33" evidence="1">
    <location>
        <begin position="151"/>
        <end position="278"/>
    </location>
</feature>
<sequence length="354" mass="40834">MVNPLNHANSPEMTIQKTLLMTKLFDRFWDRWIAHGIDMEGISKLRPQFNHLSHWIEGLHGQAVQYENTALSYLERHNLKEAERFFRTAGLYYYLIQWIFPEAGADKRAWFQQCKEMVNKADALSDLQTTETSILVEERSCYGRVRIPKSAKGCVVIINPIDSSKEELFTYENDFGSLGFTTVNFDGPGQGETYMFQNYKASRENWALFIHAVIDFTAKQFPELPIFLFGTSSGAAWSVYGSRHPHVSKAVSVSPACDTNSNLPDYFLERMHYILDNHAVLLPKLDDLSACKPVMICHGKQDTMVKEEDIWELYNKLPDSKRMIVYEDEGHCCNFKLTEIRRTAAKWFLEGDRA</sequence>
<evidence type="ECO:0000259" key="1">
    <source>
        <dbReference type="Pfam" id="PF12146"/>
    </source>
</evidence>
<accession>A0ABX0JJ96</accession>
<dbReference type="GO" id="GO:0016787">
    <property type="term" value="F:hydrolase activity"/>
    <property type="evidence" value="ECO:0007669"/>
    <property type="project" value="UniProtKB-KW"/>
</dbReference>
<dbReference type="RefSeq" id="WP_166158219.1">
    <property type="nucleotide sequence ID" value="NZ_JAAOIW010000035.1"/>
</dbReference>
<gene>
    <name evidence="2" type="ORF">G9U52_37600</name>
</gene>
<keyword evidence="2" id="KW-0378">Hydrolase</keyword>
<dbReference type="InterPro" id="IPR022742">
    <property type="entry name" value="Hydrolase_4"/>
</dbReference>
<dbReference type="InterPro" id="IPR029058">
    <property type="entry name" value="AB_hydrolase_fold"/>
</dbReference>